<keyword evidence="2 5" id="KW-0489">Methyltransferase</keyword>
<accession>A0AAW6BSJ3</accession>
<comment type="similarity">
    <text evidence="1">Belongs to the N(4)/N(6)-methyltransferase family.</text>
</comment>
<dbReference type="GO" id="GO:0032259">
    <property type="term" value="P:methylation"/>
    <property type="evidence" value="ECO:0007669"/>
    <property type="project" value="UniProtKB-KW"/>
</dbReference>
<keyword evidence="3" id="KW-0808">Transferase</keyword>
<name>A0AAW6BSJ3_9GAMM</name>
<dbReference type="SUPFAM" id="SSF53335">
    <property type="entry name" value="S-adenosyl-L-methionine-dependent methyltransferases"/>
    <property type="match status" value="2"/>
</dbReference>
<reference evidence="5" key="1">
    <citation type="submission" date="2023-01" db="EMBL/GenBank/DDBJ databases">
        <title>Genome sequencing of Photorhabdus bodei 09-20.</title>
        <authorList>
            <person name="Kalindamar S."/>
            <person name="Kumru S."/>
        </authorList>
    </citation>
    <scope>NUCLEOTIDE SEQUENCE</scope>
    <source>
        <strain evidence="5">09-20</strain>
    </source>
</reference>
<dbReference type="GO" id="GO:0003677">
    <property type="term" value="F:DNA binding"/>
    <property type="evidence" value="ECO:0007669"/>
    <property type="project" value="InterPro"/>
</dbReference>
<evidence type="ECO:0000256" key="3">
    <source>
        <dbReference type="ARBA" id="ARBA00022679"/>
    </source>
</evidence>
<dbReference type="PRINTS" id="PR00508">
    <property type="entry name" value="S21N4MTFRASE"/>
</dbReference>
<dbReference type="PANTHER" id="PTHR13370">
    <property type="entry name" value="RNA METHYLASE-RELATED"/>
    <property type="match status" value="1"/>
</dbReference>
<dbReference type="Gene3D" id="3.40.50.150">
    <property type="entry name" value="Vaccinia Virus protein VP39"/>
    <property type="match status" value="2"/>
</dbReference>
<dbReference type="InterPro" id="IPR002052">
    <property type="entry name" value="DNA_methylase_N6_adenine_CS"/>
</dbReference>
<evidence type="ECO:0000313" key="5">
    <source>
        <dbReference type="EMBL" id="MDB6374660.1"/>
    </source>
</evidence>
<organism evidence="5 6">
    <name type="scientific">Photorhabdus bodei</name>
    <dbReference type="NCBI Taxonomy" id="2029681"/>
    <lineage>
        <taxon>Bacteria</taxon>
        <taxon>Pseudomonadati</taxon>
        <taxon>Pseudomonadota</taxon>
        <taxon>Gammaproteobacteria</taxon>
        <taxon>Enterobacterales</taxon>
        <taxon>Morganellaceae</taxon>
        <taxon>Photorhabdus</taxon>
    </lineage>
</organism>
<dbReference type="PANTHER" id="PTHR13370:SF3">
    <property type="entry name" value="TRNA (GUANINE(10)-N2)-METHYLTRANSFERASE HOMOLOG"/>
    <property type="match status" value="1"/>
</dbReference>
<sequence>MLKFSYITLGYRKNIKVQQQNNMKYIIENDFPFEQIDPIAEIESYRKEINRPIYHIHKWWAKRLGSVFRSIVSGALTEGQWKDFYEYQKYTGKVVLDPFMGSGTTLGEAAKLGASIIGCDVNPVSTFLVTQAMASVNINELKKEFKFIERDVKEEILSYYTTMVPGASKSTPALYYFWVKVVATPEGEEIPLFSSYVFSKNAYASKKPDSQIWCPSCESIIVEKYNSTDIKCPCCSHNFNPQNGPARGTKIVDSRGNEYKIKELVSSKECPPKHKLYAIMALNEAGEKVYIKPTQYDYDLFNKTRERFSLIKDDLSLPTMKVRAGYNTNQARGYNYNNWCDFFNERQLLCLGLLLQRILKIKDKVIRDHFVCLFSGTLEFNNLFCSFKGEGTGAVRHMFSNHILKPERTPLENSIWGTPGKSSGTFSTLFESRLIKAKTYLDEPFEVFIENNGVKCFSKKVVCSDPIRVNPTQSWETFKNASQGALILNADSSSLPIPDSSVDAVITDPPYFDFVHYSELSDFFYAWLSNALSGEYEYLNRKDSSHENEVQDRDNESFTRKICSIFKECNRVLKEDGLLCFSYHHSTIDGWMAIYDSVTKAGFDIVAAHPVKAEMSVASPKSAAKDPINLDAILVCKKEVNPPKIENPQDEIFSRFSDYIERFNAVERNLSSGDRFVIACSQAITVASCLRMDRESTIDLVKWSAETCVQSKKISLK</sequence>
<dbReference type="AlphaFoldDB" id="A0AAW6BSJ3"/>
<dbReference type="RefSeq" id="WP_271867743.1">
    <property type="nucleotide sequence ID" value="NZ_JAQMFO010000053.1"/>
</dbReference>
<dbReference type="InterPro" id="IPR029063">
    <property type="entry name" value="SAM-dependent_MTases_sf"/>
</dbReference>
<gene>
    <name evidence="5" type="ORF">PH362_22745</name>
</gene>
<dbReference type="GO" id="GO:0008170">
    <property type="term" value="F:N-methyltransferase activity"/>
    <property type="evidence" value="ECO:0007669"/>
    <property type="project" value="InterPro"/>
</dbReference>
<evidence type="ECO:0000259" key="4">
    <source>
        <dbReference type="Pfam" id="PF01555"/>
    </source>
</evidence>
<dbReference type="InterPro" id="IPR001091">
    <property type="entry name" value="RM_Methyltransferase"/>
</dbReference>
<evidence type="ECO:0000256" key="1">
    <source>
        <dbReference type="ARBA" id="ARBA00006594"/>
    </source>
</evidence>
<feature type="domain" description="DNA methylase N-4/N-6" evidence="4">
    <location>
        <begin position="92"/>
        <end position="123"/>
    </location>
</feature>
<protein>
    <submittedName>
        <fullName evidence="5">DNA methyltransferase</fullName>
    </submittedName>
</protein>
<dbReference type="InterPro" id="IPR002941">
    <property type="entry name" value="DNA_methylase_N4/N6"/>
</dbReference>
<dbReference type="PROSITE" id="PS00092">
    <property type="entry name" value="N6_MTASE"/>
    <property type="match status" value="1"/>
</dbReference>
<dbReference type="EMBL" id="JAQMFO010000053">
    <property type="protein sequence ID" value="MDB6374660.1"/>
    <property type="molecule type" value="Genomic_DNA"/>
</dbReference>
<evidence type="ECO:0000256" key="2">
    <source>
        <dbReference type="ARBA" id="ARBA00022603"/>
    </source>
</evidence>
<proteinExistence type="inferred from homology"/>
<feature type="domain" description="DNA methylase N-4/N-6" evidence="4">
    <location>
        <begin position="502"/>
        <end position="605"/>
    </location>
</feature>
<dbReference type="Proteomes" id="UP001212996">
    <property type="component" value="Unassembled WGS sequence"/>
</dbReference>
<dbReference type="Pfam" id="PF01555">
    <property type="entry name" value="N6_N4_Mtase"/>
    <property type="match status" value="2"/>
</dbReference>
<evidence type="ECO:0000313" key="6">
    <source>
        <dbReference type="Proteomes" id="UP001212996"/>
    </source>
</evidence>
<dbReference type="GO" id="GO:0005737">
    <property type="term" value="C:cytoplasm"/>
    <property type="evidence" value="ECO:0007669"/>
    <property type="project" value="TreeGrafter"/>
</dbReference>
<comment type="caution">
    <text evidence="5">The sequence shown here is derived from an EMBL/GenBank/DDBJ whole genome shotgun (WGS) entry which is preliminary data.</text>
</comment>